<keyword evidence="2" id="KW-1185">Reference proteome</keyword>
<protein>
    <submittedName>
        <fullName evidence="1">Type III secretion system chaperone</fullName>
    </submittedName>
</protein>
<dbReference type="SUPFAM" id="SSF69635">
    <property type="entry name" value="Type III secretory system chaperone-like"/>
    <property type="match status" value="1"/>
</dbReference>
<dbReference type="AlphaFoldDB" id="A0A4S4AE18"/>
<dbReference type="Pfam" id="PF05932">
    <property type="entry name" value="CesT"/>
    <property type="match status" value="1"/>
</dbReference>
<dbReference type="Gene3D" id="3.30.1460.10">
    <property type="match status" value="1"/>
</dbReference>
<comment type="caution">
    <text evidence="1">The sequence shown here is derived from an EMBL/GenBank/DDBJ whole genome shotgun (WGS) entry which is preliminary data.</text>
</comment>
<dbReference type="Proteomes" id="UP000307956">
    <property type="component" value="Unassembled WGS sequence"/>
</dbReference>
<dbReference type="InterPro" id="IPR010261">
    <property type="entry name" value="Tir_chaperone"/>
</dbReference>
<evidence type="ECO:0000313" key="2">
    <source>
        <dbReference type="Proteomes" id="UP000307956"/>
    </source>
</evidence>
<evidence type="ECO:0000313" key="1">
    <source>
        <dbReference type="EMBL" id="THF57260.1"/>
    </source>
</evidence>
<proteinExistence type="predicted"/>
<reference evidence="1 2" key="1">
    <citation type="submission" date="2019-04" db="EMBL/GenBank/DDBJ databases">
        <title>Azoarcus rhizosphaerae sp. nov. isolated from rhizosphere of Ficus religiosa.</title>
        <authorList>
            <person name="Lin S.-Y."/>
            <person name="Hameed A."/>
            <person name="Hsu Y.-H."/>
            <person name="Young C.-C."/>
        </authorList>
    </citation>
    <scope>NUCLEOTIDE SEQUENCE [LARGE SCALE GENOMIC DNA]</scope>
    <source>
        <strain evidence="1 2">CC-YHH848</strain>
    </source>
</reference>
<accession>A0A4S4AE18</accession>
<name>A0A4S4AE18_9RHOO</name>
<dbReference type="EMBL" id="SSOD01000018">
    <property type="protein sequence ID" value="THF57260.1"/>
    <property type="molecule type" value="Genomic_DNA"/>
</dbReference>
<gene>
    <name evidence="1" type="ORF">E6O51_18360</name>
</gene>
<organism evidence="1 2">
    <name type="scientific">Pseudothauera rhizosphaerae</name>
    <dbReference type="NCBI Taxonomy" id="2565932"/>
    <lineage>
        <taxon>Bacteria</taxon>
        <taxon>Pseudomonadati</taxon>
        <taxon>Pseudomonadota</taxon>
        <taxon>Betaproteobacteria</taxon>
        <taxon>Rhodocyclales</taxon>
        <taxon>Zoogloeaceae</taxon>
        <taxon>Pseudothauera</taxon>
    </lineage>
</organism>
<dbReference type="GO" id="GO:0030254">
    <property type="term" value="P:protein secretion by the type III secretion system"/>
    <property type="evidence" value="ECO:0007669"/>
    <property type="project" value="InterPro"/>
</dbReference>
<sequence length="138" mass="14863">MESSPMSTVSLPAGLAALSTRFAIDPGDWEASGRLELRVDRYPRVSLRRGPARQIELEARLAALPALAQEREALVDRLMLRVTAGAARQIGVPVLAPDGGHLLLQAALDGEDARAFEDGLEAFLNDLDYWAAALGERS</sequence>